<feature type="domain" description="BioF2-like acetyltransferase" evidence="1">
    <location>
        <begin position="179"/>
        <end position="325"/>
    </location>
</feature>
<keyword evidence="2" id="KW-0808">Transferase</keyword>
<proteinExistence type="predicted"/>
<dbReference type="Proteomes" id="UP000294886">
    <property type="component" value="Unassembled WGS sequence"/>
</dbReference>
<dbReference type="InterPro" id="IPR038740">
    <property type="entry name" value="BioF2-like_GNAT_dom"/>
</dbReference>
<evidence type="ECO:0000313" key="3">
    <source>
        <dbReference type="Proteomes" id="UP000294886"/>
    </source>
</evidence>
<dbReference type="GO" id="GO:0016740">
    <property type="term" value="F:transferase activity"/>
    <property type="evidence" value="ECO:0007669"/>
    <property type="project" value="UniProtKB-KW"/>
</dbReference>
<gene>
    <name evidence="2" type="ORF">EV203_11730</name>
</gene>
<evidence type="ECO:0000259" key="1">
    <source>
        <dbReference type="Pfam" id="PF13480"/>
    </source>
</evidence>
<evidence type="ECO:0000313" key="2">
    <source>
        <dbReference type="EMBL" id="TCO61835.1"/>
    </source>
</evidence>
<organism evidence="2 3">
    <name type="scientific">Caldanaerobacter subterraneus</name>
    <dbReference type="NCBI Taxonomy" id="911092"/>
    <lineage>
        <taxon>Bacteria</taxon>
        <taxon>Bacillati</taxon>
        <taxon>Bacillota</taxon>
        <taxon>Clostridia</taxon>
        <taxon>Thermoanaerobacterales</taxon>
        <taxon>Thermoanaerobacteraceae</taxon>
        <taxon>Caldanaerobacter</taxon>
    </lineage>
</organism>
<dbReference type="Gene3D" id="3.40.630.30">
    <property type="match status" value="1"/>
</dbReference>
<accession>A0A101E6M2</accession>
<dbReference type="AlphaFoldDB" id="A0A101E6M2"/>
<protein>
    <submittedName>
        <fullName evidence="2">CelD/BcsL family acetyltransferase involved in cellulose biosynthesis</fullName>
    </submittedName>
</protein>
<comment type="caution">
    <text evidence="2">The sequence shown here is derived from an EMBL/GenBank/DDBJ whole genome shotgun (WGS) entry which is preliminary data.</text>
</comment>
<name>A0A101E6M2_9THEO</name>
<sequence length="369" mass="43846">MDERKISHMTVERITNISGLLEIEDIWHELEEEGKVYPFNTFEWVLNWWKYFGHGKNLEIIVVYEGTIPIGIAPFMITYFEKGLFAKRIKFIGSTNSDYLDFIVRSGYEKQFYTAIVDFLEKRIDSLTVLDLEHIPEDSEFFPYIMGSNLYYDYEVQDICPYIELPDTWEEYLEGLEGKFRRNLNYEVRRFFKEYDASFYVVRDFELVDRAMDTLINLHQKRWRQKHMPGVFYSKRIRDFHKDVAEDMFLKGELSLFELKDGVKTVASLLSYHVGGIRYYYISGYDIEYSKRSVGNIAVGLAIKHSIEEGDRVFDFLRGDEEYKRNWTSLKKRNMRFVASKPTFLGKLLCKCVIVENGIIKKIKDRFNG</sequence>
<dbReference type="SUPFAM" id="SSF55729">
    <property type="entry name" value="Acyl-CoA N-acyltransferases (Nat)"/>
    <property type="match status" value="1"/>
</dbReference>
<dbReference type="Pfam" id="PF13480">
    <property type="entry name" value="Acetyltransf_6"/>
    <property type="match status" value="1"/>
</dbReference>
<dbReference type="InterPro" id="IPR016181">
    <property type="entry name" value="Acyl_CoA_acyltransferase"/>
</dbReference>
<dbReference type="RefSeq" id="WP_132040078.1">
    <property type="nucleotide sequence ID" value="NZ_SLWU01000017.1"/>
</dbReference>
<dbReference type="EMBL" id="SLWU01000017">
    <property type="protein sequence ID" value="TCO61835.1"/>
    <property type="molecule type" value="Genomic_DNA"/>
</dbReference>
<reference evidence="2 3" key="1">
    <citation type="submission" date="2019-03" db="EMBL/GenBank/DDBJ databases">
        <title>Genomic Encyclopedia of Type Strains, Phase IV (KMG-IV): sequencing the most valuable type-strain genomes for metagenomic binning, comparative biology and taxonomic classification.</title>
        <authorList>
            <person name="Goeker M."/>
        </authorList>
    </citation>
    <scope>NUCLEOTIDE SEQUENCE [LARGE SCALE GENOMIC DNA]</scope>
    <source>
        <strain evidence="2 3">DSM 13054</strain>
    </source>
</reference>